<dbReference type="Gene3D" id="3.40.50.300">
    <property type="entry name" value="P-loop containing nucleotide triphosphate hydrolases"/>
    <property type="match status" value="2"/>
</dbReference>
<dbReference type="InterPro" id="IPR027417">
    <property type="entry name" value="P-loop_NTPase"/>
</dbReference>
<evidence type="ECO:0000313" key="9">
    <source>
        <dbReference type="EMBL" id="EYF06152.1"/>
    </source>
</evidence>
<dbReference type="FunFam" id="3.40.50.300:FF:000011">
    <property type="entry name" value="Putative ABC transporter ATP-binding component"/>
    <property type="match status" value="1"/>
</dbReference>
<proteinExistence type="inferred from homology"/>
<name>A0A017TB66_9BACT</name>
<dbReference type="GO" id="GO:0016887">
    <property type="term" value="F:ATP hydrolysis activity"/>
    <property type="evidence" value="ECO:0007669"/>
    <property type="project" value="InterPro"/>
</dbReference>
<gene>
    <name evidence="9" type="ORF">CAP_2342</name>
</gene>
<dbReference type="GO" id="GO:0005524">
    <property type="term" value="F:ATP binding"/>
    <property type="evidence" value="ECO:0007669"/>
    <property type="project" value="UniProtKB-KW"/>
</dbReference>
<protein>
    <recommendedName>
        <fullName evidence="5">Probable ATP-binding protein YbiT</fullName>
    </recommendedName>
</protein>
<dbReference type="eggNOG" id="COG0488">
    <property type="taxonomic scope" value="Bacteria"/>
</dbReference>
<accession>A0A017TB66</accession>
<dbReference type="PANTHER" id="PTHR42855">
    <property type="entry name" value="ABC TRANSPORTER ATP-BINDING SUBUNIT"/>
    <property type="match status" value="1"/>
</dbReference>
<dbReference type="InterPro" id="IPR032781">
    <property type="entry name" value="ABC_tran_Xtn"/>
</dbReference>
<comment type="caution">
    <text evidence="9">The sequence shown here is derived from an EMBL/GenBank/DDBJ whole genome shotgun (WGS) entry which is preliminary data.</text>
</comment>
<feature type="domain" description="ABC transporter" evidence="8">
    <location>
        <begin position="2"/>
        <end position="248"/>
    </location>
</feature>
<evidence type="ECO:0000259" key="8">
    <source>
        <dbReference type="PROSITE" id="PS50893"/>
    </source>
</evidence>
<dbReference type="Proteomes" id="UP000019678">
    <property type="component" value="Unassembled WGS sequence"/>
</dbReference>
<keyword evidence="6" id="KW-0175">Coiled coil</keyword>
<dbReference type="OrthoDB" id="9808609at2"/>
<dbReference type="CDD" id="cd03221">
    <property type="entry name" value="ABCF_EF-3"/>
    <property type="match status" value="2"/>
</dbReference>
<evidence type="ECO:0000313" key="10">
    <source>
        <dbReference type="Proteomes" id="UP000019678"/>
    </source>
</evidence>
<evidence type="ECO:0000256" key="1">
    <source>
        <dbReference type="ARBA" id="ARBA00022737"/>
    </source>
</evidence>
<feature type="region of interest" description="Disordered" evidence="7">
    <location>
        <begin position="536"/>
        <end position="595"/>
    </location>
</feature>
<dbReference type="SMART" id="SM00382">
    <property type="entry name" value="AAA"/>
    <property type="match status" value="2"/>
</dbReference>
<evidence type="ECO:0000256" key="5">
    <source>
        <dbReference type="ARBA" id="ARBA00074044"/>
    </source>
</evidence>
<feature type="compositionally biased region" description="Basic and acidic residues" evidence="7">
    <location>
        <begin position="540"/>
        <end position="551"/>
    </location>
</feature>
<keyword evidence="3" id="KW-0067">ATP-binding</keyword>
<dbReference type="InterPro" id="IPR017871">
    <property type="entry name" value="ABC_transporter-like_CS"/>
</dbReference>
<dbReference type="InterPro" id="IPR051309">
    <property type="entry name" value="ABCF_ATPase"/>
</dbReference>
<feature type="coiled-coil region" evidence="6">
    <location>
        <begin position="237"/>
        <end position="264"/>
    </location>
</feature>
<feature type="domain" description="ABC transporter" evidence="8">
    <location>
        <begin position="316"/>
        <end position="532"/>
    </location>
</feature>
<evidence type="ECO:0000256" key="6">
    <source>
        <dbReference type="SAM" id="Coils"/>
    </source>
</evidence>
<keyword evidence="2" id="KW-0547">Nucleotide-binding</keyword>
<organism evidence="9 10">
    <name type="scientific">Chondromyces apiculatus DSM 436</name>
    <dbReference type="NCBI Taxonomy" id="1192034"/>
    <lineage>
        <taxon>Bacteria</taxon>
        <taxon>Pseudomonadati</taxon>
        <taxon>Myxococcota</taxon>
        <taxon>Polyangia</taxon>
        <taxon>Polyangiales</taxon>
        <taxon>Polyangiaceae</taxon>
        <taxon>Chondromyces</taxon>
    </lineage>
</organism>
<reference evidence="9 10" key="1">
    <citation type="submission" date="2013-05" db="EMBL/GenBank/DDBJ databases">
        <title>Genome assembly of Chondromyces apiculatus DSM 436.</title>
        <authorList>
            <person name="Sharma G."/>
            <person name="Khatri I."/>
            <person name="Kaur C."/>
            <person name="Mayilraj S."/>
            <person name="Subramanian S."/>
        </authorList>
    </citation>
    <scope>NUCLEOTIDE SEQUENCE [LARGE SCALE GENOMIC DNA]</scope>
    <source>
        <strain evidence="9 10">DSM 436</strain>
    </source>
</reference>
<dbReference type="Pfam" id="PF12848">
    <property type="entry name" value="ABC_tran_Xtn"/>
    <property type="match status" value="1"/>
</dbReference>
<dbReference type="InterPro" id="IPR003593">
    <property type="entry name" value="AAA+_ATPase"/>
</dbReference>
<evidence type="ECO:0000256" key="2">
    <source>
        <dbReference type="ARBA" id="ARBA00022741"/>
    </source>
</evidence>
<dbReference type="FunFam" id="3.40.50.300:FF:000070">
    <property type="entry name" value="Putative ABC transporter ATP-binding component"/>
    <property type="match status" value="1"/>
</dbReference>
<sequence length="666" mass="72070">MIVTSNLGKSYGDRVLFEDVSLKLNPGARYGLVGANGSGKTTLLKVLSGDEPATEGSFSMPRESRLGVLRQDRFLSDDERILDLAMRGDVVVWDALCAQKAIEEGHGDPARVVELEERIRTNDGYTLKARATAILEGLGIPGEAHEMPLGTLSGGFKLRVLLAQVLIGGPDVLLLDEPTNHLDILSIRWLERFLGTHAGCVVVISHDQRFLENVATHILDVDYGTVTLYTGSFSTFVAEKKAQLDQKKAEIARTEAEIAHKQAYVDRFRYKATKARQAQSRLKQIEKIEVAELPETSRRAPHFRFVQARPSGRDVLTARGISKAYGDKRVLSGVGLVARRGERIAVIGPNGIGKSTLLRILAGRLAADAGTVDWGHEVRLGYFAQDHREVLDDPSATPLQVLRAALPTDPESGVRGRLGKMLFSGDNVTKRVGSLSGGEAARLLFCRIMADEPNVLLLDEPTNHLDLESIEALAEGLQSFEGTTILVSHDRWFVSRLATRILEVTPAGPNDFEGTYEEYLARCGDDHLDSDSVALKAKRAAREQKDARGDGAGKGTGTEAQGTGGAAAGGSGGGGAGLSWEEQKRRKNKQKELPARRDKVIAAIDAAEARKKEIDALYCTAGFFEKTPKAEIAALEKEQAALGAKVEALSAEWEALEEEIAALGEG</sequence>
<dbReference type="InterPro" id="IPR003439">
    <property type="entry name" value="ABC_transporter-like_ATP-bd"/>
</dbReference>
<dbReference type="PANTHER" id="PTHR42855:SF2">
    <property type="entry name" value="DRUG RESISTANCE ABC TRANSPORTER,ATP-BINDING PROTEIN"/>
    <property type="match status" value="1"/>
</dbReference>
<dbReference type="SUPFAM" id="SSF52540">
    <property type="entry name" value="P-loop containing nucleoside triphosphate hydrolases"/>
    <property type="match status" value="2"/>
</dbReference>
<dbReference type="InterPro" id="IPR037118">
    <property type="entry name" value="Val-tRNA_synth_C_sf"/>
</dbReference>
<dbReference type="AlphaFoldDB" id="A0A017TB66"/>
<evidence type="ECO:0000256" key="3">
    <source>
        <dbReference type="ARBA" id="ARBA00022840"/>
    </source>
</evidence>
<evidence type="ECO:0000256" key="4">
    <source>
        <dbReference type="ARBA" id="ARBA00061551"/>
    </source>
</evidence>
<dbReference type="STRING" id="1192034.CAP_2342"/>
<dbReference type="PROSITE" id="PS50893">
    <property type="entry name" value="ABC_TRANSPORTER_2"/>
    <property type="match status" value="2"/>
</dbReference>
<keyword evidence="1" id="KW-0677">Repeat</keyword>
<feature type="compositionally biased region" description="Gly residues" evidence="7">
    <location>
        <begin position="552"/>
        <end position="577"/>
    </location>
</feature>
<evidence type="ECO:0000256" key="7">
    <source>
        <dbReference type="SAM" id="MobiDB-lite"/>
    </source>
</evidence>
<dbReference type="PROSITE" id="PS00211">
    <property type="entry name" value="ABC_TRANSPORTER_1"/>
    <property type="match status" value="1"/>
</dbReference>
<keyword evidence="10" id="KW-1185">Reference proteome</keyword>
<dbReference type="Pfam" id="PF00005">
    <property type="entry name" value="ABC_tran"/>
    <property type="match status" value="2"/>
</dbReference>
<dbReference type="EMBL" id="ASRX01000018">
    <property type="protein sequence ID" value="EYF06152.1"/>
    <property type="molecule type" value="Genomic_DNA"/>
</dbReference>
<comment type="similarity">
    <text evidence="4">Belongs to the ABC transporter superfamily. ABCF family. YbiT subfamily.</text>
</comment>
<dbReference type="Gene3D" id="1.10.287.380">
    <property type="entry name" value="Valyl-tRNA synthetase, C-terminal domain"/>
    <property type="match status" value="1"/>
</dbReference>